<dbReference type="PATRIC" id="fig|1618334.3.peg.757"/>
<evidence type="ECO:0000313" key="9">
    <source>
        <dbReference type="Proteomes" id="UP000033934"/>
    </source>
</evidence>
<comment type="catalytic activity">
    <reaction evidence="6">
        <text>orotidine 5'-phosphate + diphosphate = orotate + 5-phospho-alpha-D-ribose 1-diphosphate</text>
        <dbReference type="Rhea" id="RHEA:10380"/>
        <dbReference type="ChEBI" id="CHEBI:30839"/>
        <dbReference type="ChEBI" id="CHEBI:33019"/>
        <dbReference type="ChEBI" id="CHEBI:57538"/>
        <dbReference type="ChEBI" id="CHEBI:58017"/>
        <dbReference type="EC" id="2.4.2.10"/>
    </reaction>
</comment>
<comment type="similarity">
    <text evidence="6">Belongs to the purine/pyrimidine phosphoribosyltransferase family. PyrE subfamily.</text>
</comment>
<feature type="binding site" evidence="6">
    <location>
        <position position="154"/>
    </location>
    <ligand>
        <name>orotate</name>
        <dbReference type="ChEBI" id="CHEBI:30839"/>
    </ligand>
</feature>
<comment type="function">
    <text evidence="6">Catalyzes the transfer of a ribosyl phosphate group from 5-phosphoribose 1-diphosphate to orotate, leading to the formation of orotidine monophosphate (OMP).</text>
</comment>
<keyword evidence="5 6" id="KW-0665">Pyrimidine biosynthesis</keyword>
<organism evidence="8 9">
    <name type="scientific">Berkelbacteria bacterium GW2011_GWA2_38_9</name>
    <dbReference type="NCBI Taxonomy" id="1618334"/>
    <lineage>
        <taxon>Bacteria</taxon>
        <taxon>Candidatus Berkelbacteria</taxon>
    </lineage>
</organism>
<dbReference type="SUPFAM" id="SSF53271">
    <property type="entry name" value="PRTase-like"/>
    <property type="match status" value="1"/>
</dbReference>
<dbReference type="EMBL" id="LBVO01000060">
    <property type="protein sequence ID" value="KKQ86907.1"/>
    <property type="molecule type" value="Genomic_DNA"/>
</dbReference>
<dbReference type="GO" id="GO:0019856">
    <property type="term" value="P:pyrimidine nucleobase biosynthetic process"/>
    <property type="evidence" value="ECO:0007669"/>
    <property type="project" value="TreeGrafter"/>
</dbReference>
<dbReference type="HAMAP" id="MF_01208">
    <property type="entry name" value="PyrE"/>
    <property type="match status" value="1"/>
</dbReference>
<feature type="binding site" evidence="6">
    <location>
        <position position="126"/>
    </location>
    <ligand>
        <name>orotate</name>
        <dbReference type="ChEBI" id="CHEBI:30839"/>
    </ligand>
</feature>
<dbReference type="PANTHER" id="PTHR19278">
    <property type="entry name" value="OROTATE PHOSPHORIBOSYLTRANSFERASE"/>
    <property type="match status" value="1"/>
</dbReference>
<evidence type="ECO:0000256" key="6">
    <source>
        <dbReference type="HAMAP-Rule" id="MF_01208"/>
    </source>
</evidence>
<comment type="caution">
    <text evidence="8">The sequence shown here is derived from an EMBL/GenBank/DDBJ whole genome shotgun (WGS) entry which is preliminary data.</text>
</comment>
<accession>A0A0G0L7C3</accession>
<protein>
    <recommendedName>
        <fullName evidence="2 6">Orotate phosphoribosyltransferase</fullName>
        <shortName evidence="6">OPRT</shortName>
        <shortName evidence="6">OPRTase</shortName>
        <ecNumber evidence="2 6">2.4.2.10</ecNumber>
    </recommendedName>
</protein>
<comment type="caution">
    <text evidence="6">Lacks conserved residue(s) required for the propagation of feature annotation.</text>
</comment>
<dbReference type="Pfam" id="PF00156">
    <property type="entry name" value="Pribosyltran"/>
    <property type="match status" value="1"/>
</dbReference>
<proteinExistence type="inferred from homology"/>
<name>A0A0G0L7C3_9BACT</name>
<keyword evidence="4 6" id="KW-0808">Transferase</keyword>
<dbReference type="InterPro" id="IPR000836">
    <property type="entry name" value="PRTase_dom"/>
</dbReference>
<evidence type="ECO:0000256" key="2">
    <source>
        <dbReference type="ARBA" id="ARBA00011971"/>
    </source>
</evidence>
<evidence type="ECO:0000259" key="7">
    <source>
        <dbReference type="Pfam" id="PF00156"/>
    </source>
</evidence>
<comment type="pathway">
    <text evidence="1 6">Pyrimidine metabolism; UMP biosynthesis via de novo pathway; UMP from orotate: step 1/2.</text>
</comment>
<comment type="subunit">
    <text evidence="6">Homodimer.</text>
</comment>
<dbReference type="InterPro" id="IPR023031">
    <property type="entry name" value="OPRT"/>
</dbReference>
<keyword evidence="6" id="KW-0460">Magnesium</keyword>
<keyword evidence="3 6" id="KW-0328">Glycosyltransferase</keyword>
<gene>
    <name evidence="6" type="primary">pyrE</name>
    <name evidence="8" type="ORF">UT11_C0060G0003</name>
</gene>
<dbReference type="AlphaFoldDB" id="A0A0G0L7C3"/>
<dbReference type="GO" id="GO:0004588">
    <property type="term" value="F:orotate phosphoribosyltransferase activity"/>
    <property type="evidence" value="ECO:0007669"/>
    <property type="project" value="UniProtKB-UniRule"/>
</dbReference>
<feature type="binding site" description="in other chain" evidence="6">
    <location>
        <begin position="122"/>
        <end position="130"/>
    </location>
    <ligand>
        <name>5-phospho-alpha-D-ribose 1-diphosphate</name>
        <dbReference type="ChEBI" id="CHEBI:58017"/>
        <note>ligand shared between dimeric partners</note>
    </ligand>
</feature>
<evidence type="ECO:0000256" key="3">
    <source>
        <dbReference type="ARBA" id="ARBA00022676"/>
    </source>
</evidence>
<comment type="cofactor">
    <cofactor evidence="6">
        <name>Mg(2+)</name>
        <dbReference type="ChEBI" id="CHEBI:18420"/>
    </cofactor>
</comment>
<dbReference type="GO" id="GO:0044205">
    <property type="term" value="P:'de novo' UMP biosynthetic process"/>
    <property type="evidence" value="ECO:0007669"/>
    <property type="project" value="UniProtKB-UniRule"/>
</dbReference>
<feature type="domain" description="Phosphoribosyltransferase" evidence="7">
    <location>
        <begin position="61"/>
        <end position="160"/>
    </location>
</feature>
<evidence type="ECO:0000256" key="5">
    <source>
        <dbReference type="ARBA" id="ARBA00022975"/>
    </source>
</evidence>
<reference evidence="8 9" key="1">
    <citation type="journal article" date="2015" name="Nature">
        <title>rRNA introns, odd ribosomes, and small enigmatic genomes across a large radiation of phyla.</title>
        <authorList>
            <person name="Brown C.T."/>
            <person name="Hug L.A."/>
            <person name="Thomas B.C."/>
            <person name="Sharon I."/>
            <person name="Castelle C.J."/>
            <person name="Singh A."/>
            <person name="Wilkins M.J."/>
            <person name="Williams K.H."/>
            <person name="Banfield J.F."/>
        </authorList>
    </citation>
    <scope>NUCLEOTIDE SEQUENCE [LARGE SCALE GENOMIC DNA]</scope>
</reference>
<evidence type="ECO:0000256" key="4">
    <source>
        <dbReference type="ARBA" id="ARBA00022679"/>
    </source>
</evidence>
<dbReference type="CDD" id="cd06223">
    <property type="entry name" value="PRTases_typeI"/>
    <property type="match status" value="1"/>
</dbReference>
<dbReference type="EC" id="2.4.2.10" evidence="2 6"/>
<dbReference type="PANTHER" id="PTHR19278:SF9">
    <property type="entry name" value="URIDINE 5'-MONOPHOSPHATE SYNTHASE"/>
    <property type="match status" value="1"/>
</dbReference>
<sequence length="210" mass="23007">MNEHEIMAELINHGAILKGHFVLTSGRHADTYVNKDAVYPHMALMEMLSGHMAEPFREMRVETVIGPAVGGVILSTRVGIWLYEETASDIMAVYADKEQGGGFVIKRGYDQWVKDRRVLVVEDVMTTGGSARQTVDITRATGGDIVGVSVICNRGGVTTEDLGVPVLHSLVNVPLESWPRDECPLCAEKRDINTDVGKGREYLAQLQKAA</sequence>
<evidence type="ECO:0000256" key="1">
    <source>
        <dbReference type="ARBA" id="ARBA00004889"/>
    </source>
</evidence>
<dbReference type="UniPathway" id="UPA00070">
    <property type="reaction ID" value="UER00119"/>
</dbReference>
<dbReference type="InterPro" id="IPR029057">
    <property type="entry name" value="PRTase-like"/>
</dbReference>
<dbReference type="GO" id="GO:0000287">
    <property type="term" value="F:magnesium ion binding"/>
    <property type="evidence" value="ECO:0007669"/>
    <property type="project" value="UniProtKB-UniRule"/>
</dbReference>
<dbReference type="Gene3D" id="3.40.50.2020">
    <property type="match status" value="1"/>
</dbReference>
<dbReference type="Proteomes" id="UP000033934">
    <property type="component" value="Unassembled WGS sequence"/>
</dbReference>
<evidence type="ECO:0000313" key="8">
    <source>
        <dbReference type="EMBL" id="KKQ86907.1"/>
    </source>
</evidence>
<feature type="binding site" description="in other chain" evidence="6">
    <location>
        <position position="97"/>
    </location>
    <ligand>
        <name>5-phospho-alpha-D-ribose 1-diphosphate</name>
        <dbReference type="ChEBI" id="CHEBI:58017"/>
        <note>ligand shared between dimeric partners</note>
    </ligand>
</feature>